<feature type="domain" description="PAC" evidence="2">
    <location>
        <begin position="925"/>
        <end position="976"/>
    </location>
</feature>
<dbReference type="EMBL" id="CP113524">
    <property type="protein sequence ID" value="WAJ22767.1"/>
    <property type="molecule type" value="Genomic_DNA"/>
</dbReference>
<evidence type="ECO:0000259" key="4">
    <source>
        <dbReference type="PROSITE" id="PS50887"/>
    </source>
</evidence>
<evidence type="ECO:0000313" key="5">
    <source>
        <dbReference type="EMBL" id="WAJ22767.1"/>
    </source>
</evidence>
<dbReference type="Pfam" id="PF08447">
    <property type="entry name" value="PAS_3"/>
    <property type="match status" value="3"/>
</dbReference>
<keyword evidence="6" id="KW-1185">Reference proteome</keyword>
<dbReference type="InterPro" id="IPR000160">
    <property type="entry name" value="GGDEF_dom"/>
</dbReference>
<evidence type="ECO:0000313" key="6">
    <source>
        <dbReference type="Proteomes" id="UP001163115"/>
    </source>
</evidence>
<sequence>MNQMSADNGEAGIYIIDQEYRIIYMNDMAKSYYPDLKAGMYCYEELGKNSVPCKVCPGAVNDTGQVIFYDAASKLWLNLSSGLIDWPGYEGSRLVMFRPVGEQNRNLFYSLTNNTAYEELFELNLNSNSYKIIFCEKNKFKLPAEEGQLVPMYTEVLRTMIHPSDREEFLKFWDRPTLLDRLNESERIIKAEFRRQLLDGSYHWVSLTVVLFLDELRDESLVMCYVKDIDSLKKKEEEQKQQQERRDETDSLTGLLRYGPFFEKARLFLEQRPQEPFFMIAIDIEHFKLYNEWYGEDEGDRFLIKISEYLRMMEATRDTIAGYMGGDDFVIIQPQDSELLHQLEQEINGYARQFGGNAGFLPAFGIYCIEDRHLTVSTMYDRAIIALNSVKGNYAKRVGWYDPGMKRKMENDQVLLSEIQRALENKEFIFYAQPQCNMLTGKIIGMESLVRWEHPTRGMISPGEFIPLLEQNGFITHLDVYIWEMVCKQLSKWIKAGIKPIPISVNMSRMDLYGINVVETFKGLIEEYEIDPKYLEIEITESAYAEDYDLIRKVVEDLRRAGFPVFMDDFGSGYSSLNMLKDVNVDVIKIDTKFLDMNESSIKRGMGILETIVRMARVMQFKVVAEGIEEKEQADFLINIGCIYGQGYYYYKPMTVTEVEALLRNDNNLDYRGIQARQMKELKLEDLFNEDITSEAMLNNMLGAIALYEVYEDRCEVLRVNEEYYRITGDNPVDAGERRRFMLHKVYKDDIDWVLRIFENAYKNPVHGAEGIFRRYRLSGELMWVHLRVFFLREQDDRRLYYGTVQDATEQMEQRKKLEDSQKMLSEVMKLAGRNLSFDNMAQENQWAASVIFAQAAPGGLVGIYCEKELPLYFANNEMLSMLGYDSYERFTRDIGGMMVDIIHPDDRILIREVILCCDTPGMEYDLRHRIRKQDGSYLWIMTKGRTVQAEDGRLAVVSACMDITNTVLAEQQIKHTVEVLEKKEDELDFLSSGIPGGYFRCIKNNDMTFQYTSSRFHELTGFEREELASCFKGSLLEMIHPNDREMLLKMSEELSPGKTLWDFKYRIKIKTGYMTALSNFRISARDNSTLYGVMVNLEEMVANPQIWNESKENVLKLNSQEIWLPSEVSGFLDRRRFQESLKIYLERDRFQTCSLAVFEMSRPKVINGQAGKDGKTLFLKQVSRLKGFFRQEDLLCLNGGYEVVVLCKNIRESDMEAKLSGIIKNLNHEMSGDERRNFLPVRGTFAMIGIREKEFANSFKQARNALEDHII</sequence>
<dbReference type="PROSITE" id="PS50113">
    <property type="entry name" value="PAC"/>
    <property type="match status" value="2"/>
</dbReference>
<proteinExistence type="predicted"/>
<protein>
    <submittedName>
        <fullName evidence="5">EAL domain-containing protein</fullName>
    </submittedName>
</protein>
<evidence type="ECO:0000259" key="3">
    <source>
        <dbReference type="PROSITE" id="PS50883"/>
    </source>
</evidence>
<dbReference type="PROSITE" id="PS50112">
    <property type="entry name" value="PAS"/>
    <property type="match status" value="2"/>
</dbReference>
<feature type="domain" description="EAL" evidence="3">
    <location>
        <begin position="412"/>
        <end position="667"/>
    </location>
</feature>
<feature type="domain" description="PAS" evidence="1">
    <location>
        <begin position="872"/>
        <end position="915"/>
    </location>
</feature>
<feature type="domain" description="GGDEF" evidence="4">
    <location>
        <begin position="275"/>
        <end position="403"/>
    </location>
</feature>
<dbReference type="Gene3D" id="3.20.20.450">
    <property type="entry name" value="EAL domain"/>
    <property type="match status" value="1"/>
</dbReference>
<dbReference type="SMART" id="SM00086">
    <property type="entry name" value="PAC"/>
    <property type="match status" value="3"/>
</dbReference>
<dbReference type="NCBIfam" id="TIGR00254">
    <property type="entry name" value="GGDEF"/>
    <property type="match status" value="1"/>
</dbReference>
<dbReference type="Gene3D" id="3.30.450.20">
    <property type="entry name" value="PAS domain"/>
    <property type="match status" value="4"/>
</dbReference>
<dbReference type="SUPFAM" id="SSF55073">
    <property type="entry name" value="Nucleotide cyclase"/>
    <property type="match status" value="2"/>
</dbReference>
<dbReference type="InterPro" id="IPR029787">
    <property type="entry name" value="Nucleotide_cyclase"/>
</dbReference>
<dbReference type="PANTHER" id="PTHR44757:SF2">
    <property type="entry name" value="BIOFILM ARCHITECTURE MAINTENANCE PROTEIN MBAA"/>
    <property type="match status" value="1"/>
</dbReference>
<dbReference type="CDD" id="cd01949">
    <property type="entry name" value="GGDEF"/>
    <property type="match status" value="1"/>
</dbReference>
<organism evidence="5 6">
    <name type="scientific">Lacrimispora xylanolytica</name>
    <dbReference type="NCBI Taxonomy" id="29375"/>
    <lineage>
        <taxon>Bacteria</taxon>
        <taxon>Bacillati</taxon>
        <taxon>Bacillota</taxon>
        <taxon>Clostridia</taxon>
        <taxon>Lachnospirales</taxon>
        <taxon>Lachnospiraceae</taxon>
        <taxon>Lacrimispora</taxon>
    </lineage>
</organism>
<dbReference type="InterPro" id="IPR035919">
    <property type="entry name" value="EAL_sf"/>
</dbReference>
<dbReference type="PROSITE" id="PS50887">
    <property type="entry name" value="GGDEF"/>
    <property type="match status" value="1"/>
</dbReference>
<dbReference type="SUPFAM" id="SSF141868">
    <property type="entry name" value="EAL domain-like"/>
    <property type="match status" value="1"/>
</dbReference>
<dbReference type="Pfam" id="PF00990">
    <property type="entry name" value="GGDEF"/>
    <property type="match status" value="2"/>
</dbReference>
<dbReference type="Gene3D" id="3.30.70.270">
    <property type="match status" value="2"/>
</dbReference>
<evidence type="ECO:0000259" key="2">
    <source>
        <dbReference type="PROSITE" id="PS50113"/>
    </source>
</evidence>
<dbReference type="InterPro" id="IPR052155">
    <property type="entry name" value="Biofilm_reg_signaling"/>
</dbReference>
<dbReference type="SUPFAM" id="SSF55785">
    <property type="entry name" value="PYP-like sensor domain (PAS domain)"/>
    <property type="match status" value="4"/>
</dbReference>
<dbReference type="PANTHER" id="PTHR44757">
    <property type="entry name" value="DIGUANYLATE CYCLASE DGCP"/>
    <property type="match status" value="1"/>
</dbReference>
<reference evidence="5" key="1">
    <citation type="submission" date="2022-11" db="EMBL/GenBank/DDBJ databases">
        <title>Lacrimispora xylanolytica sy1, complete genome.</title>
        <authorList>
            <person name="Choi S."/>
        </authorList>
    </citation>
    <scope>NUCLEOTIDE SEQUENCE</scope>
    <source>
        <strain evidence="5">Sy1</strain>
    </source>
</reference>
<dbReference type="CDD" id="cd01948">
    <property type="entry name" value="EAL"/>
    <property type="match status" value="1"/>
</dbReference>
<gene>
    <name evidence="5" type="ORF">OW255_14485</name>
</gene>
<dbReference type="SMART" id="SM00052">
    <property type="entry name" value="EAL"/>
    <property type="match status" value="1"/>
</dbReference>
<dbReference type="InterPro" id="IPR000700">
    <property type="entry name" value="PAS-assoc_C"/>
</dbReference>
<dbReference type="InterPro" id="IPR000014">
    <property type="entry name" value="PAS"/>
</dbReference>
<dbReference type="InterPro" id="IPR001610">
    <property type="entry name" value="PAC"/>
</dbReference>
<dbReference type="Pfam" id="PF00563">
    <property type="entry name" value="EAL"/>
    <property type="match status" value="1"/>
</dbReference>
<feature type="domain" description="PAC" evidence="2">
    <location>
        <begin position="767"/>
        <end position="820"/>
    </location>
</feature>
<dbReference type="InterPro" id="IPR013655">
    <property type="entry name" value="PAS_fold_3"/>
</dbReference>
<evidence type="ECO:0000259" key="1">
    <source>
        <dbReference type="PROSITE" id="PS50112"/>
    </source>
</evidence>
<dbReference type="SMART" id="SM00267">
    <property type="entry name" value="GGDEF"/>
    <property type="match status" value="1"/>
</dbReference>
<name>A0ABY7AB75_9FIRM</name>
<dbReference type="Proteomes" id="UP001163115">
    <property type="component" value="Chromosome"/>
</dbReference>
<accession>A0ABY7AB75</accession>
<dbReference type="CDD" id="cd00130">
    <property type="entry name" value="PAS"/>
    <property type="match status" value="3"/>
</dbReference>
<dbReference type="NCBIfam" id="TIGR00229">
    <property type="entry name" value="sensory_box"/>
    <property type="match status" value="2"/>
</dbReference>
<dbReference type="InterPro" id="IPR035965">
    <property type="entry name" value="PAS-like_dom_sf"/>
</dbReference>
<dbReference type="InterPro" id="IPR043128">
    <property type="entry name" value="Rev_trsase/Diguanyl_cyclase"/>
</dbReference>
<dbReference type="RefSeq" id="WP_268114462.1">
    <property type="nucleotide sequence ID" value="NZ_CP113524.1"/>
</dbReference>
<dbReference type="PROSITE" id="PS50883">
    <property type="entry name" value="EAL"/>
    <property type="match status" value="1"/>
</dbReference>
<feature type="domain" description="PAS" evidence="1">
    <location>
        <begin position="1005"/>
        <end position="1059"/>
    </location>
</feature>
<dbReference type="InterPro" id="IPR001633">
    <property type="entry name" value="EAL_dom"/>
</dbReference>